<dbReference type="GO" id="GO:0051082">
    <property type="term" value="F:unfolded protein binding"/>
    <property type="evidence" value="ECO:0007669"/>
    <property type="project" value="TreeGrafter"/>
</dbReference>
<evidence type="ECO:0000256" key="3">
    <source>
        <dbReference type="ARBA" id="ARBA00022729"/>
    </source>
</evidence>
<dbReference type="Pfam" id="PF18400">
    <property type="entry name" value="Thioredoxin_12"/>
    <property type="match status" value="1"/>
</dbReference>
<dbReference type="InterPro" id="IPR040497">
    <property type="entry name" value="Glyco_transf_24"/>
</dbReference>
<evidence type="ECO:0000256" key="1">
    <source>
        <dbReference type="ARBA" id="ARBA00001913"/>
    </source>
</evidence>
<feature type="chain" id="PRO_5002909442" evidence="6">
    <location>
        <begin position="21"/>
        <end position="1662"/>
    </location>
</feature>
<accession>C1FE59</accession>
<dbReference type="InterPro" id="IPR040694">
    <property type="entry name" value="UGGT_TRXL_2"/>
</dbReference>
<dbReference type="PANTHER" id="PTHR11226">
    <property type="entry name" value="UDP-GLUCOSE GLYCOPROTEIN:GLUCOSYLTRANSFERASE"/>
    <property type="match status" value="1"/>
</dbReference>
<evidence type="ECO:0000259" key="7">
    <source>
        <dbReference type="Pfam" id="PF18400"/>
    </source>
</evidence>
<keyword evidence="11" id="KW-0808">Transferase</keyword>
<dbReference type="UniPathway" id="UPA00378"/>
<evidence type="ECO:0000259" key="10">
    <source>
        <dbReference type="Pfam" id="PF18404"/>
    </source>
</evidence>
<evidence type="ECO:0000259" key="8">
    <source>
        <dbReference type="Pfam" id="PF18401"/>
    </source>
</evidence>
<gene>
    <name evidence="11" type="ORF">MICPUN_55318</name>
</gene>
<dbReference type="GO" id="GO:0036503">
    <property type="term" value="P:ERAD pathway"/>
    <property type="evidence" value="ECO:0007669"/>
    <property type="project" value="TreeGrafter"/>
</dbReference>
<evidence type="ECO:0000256" key="4">
    <source>
        <dbReference type="ARBA" id="ARBA00022824"/>
    </source>
</evidence>
<dbReference type="InterPro" id="IPR029044">
    <property type="entry name" value="Nucleotide-diphossugar_trans"/>
</dbReference>
<name>C1FE59_MICCC</name>
<keyword evidence="4" id="KW-0256">Endoplasmic reticulum</keyword>
<keyword evidence="3 6" id="KW-0732">Signal</keyword>
<dbReference type="KEGG" id="mis:MICPUN_55318"/>
<dbReference type="InterPro" id="IPR040692">
    <property type="entry name" value="UGGT_TRXL_3"/>
</dbReference>
<protein>
    <submittedName>
        <fullName evidence="11">Glycosyltransferase family 24 protein</fullName>
    </submittedName>
</protein>
<dbReference type="OMA" id="YAWPHWL"/>
<dbReference type="RefSeq" id="XP_002507647.1">
    <property type="nucleotide sequence ID" value="XM_002507601.1"/>
</dbReference>
<comment type="cofactor">
    <cofactor evidence="1">
        <name>Ca(2+)</name>
        <dbReference type="ChEBI" id="CHEBI:29108"/>
    </cofactor>
</comment>
<sequence>MSFKISHAVVLCMLFPAICAANYQDVEVSFTLTTRWQATSFLLETAEFFADYGPDSYWAFTESWLEPGDHDCRARILNAARGASDSEDIFKALQLALRVRQYSPRLEMFRSIAQESFKNNFNRNFEEKQMLKCCWAELGTSGFVATTEEELRNLIFSSSKINVSGIRRSSVFDHVYGGLAVYMNMSKTGTGQLESQNMTPLGSPTIILYAALGTSCFNSFHNIMAAASLRGQIQYVHRPILLAGCEVSGCVGLGATDDELRLGGFGVEMVIKNTEYNSVDITRIRSKDDGDMSKMRHVLSRHVEVGGCNLTALVVRFPGLASKLTTIPNHPQHENIRENLDIWHFKNIGLQATHRILSAADPFQMLEDISQNFPSLAASLSRVEPGNILMTEIIENQKVIRPGAHVMHMNRRPLNLDTIDLFSLVEHIWTDIREGHSLKDFGLDSEQIRALLQPQLPMQIAFGEGQPRINLEDSDRLVSWTNNIELDKNFEDWSRSIELLISAQQDGSIPRLRRNIFNIVAVIDLSQREGLNLVSTVQRYINKFDVPLRLGLVFVDREAESESEWKRDANDNGVFQNKKQNGDFELPFGISIGTALARAGTLLSRRYGGKYAGEFARGIGETHKLISRVNVLNDPFYNNATWAAAKEIFNQIFKRAFVAREYSTKGVRPDEDTIDMQLQFALADILSFDLDERDDLTPSSALYVSQAKDLIAAKGITVPSVLVNGLYCSLANARKLESELEQVAMHLVQLEIQTFATAISEGNLTDKILDTYPGGAYGWVLRDATPRYVPFIQDAVIFPSTYLVMRPPSNRVESHTYPIENFVNYICKDSLKVKDTTVWFVSDASRPAAKAVIDAAIDFNKRTWKGAHCQANVRFAVLHPPGVAPSQEAREAAQKFRSHHLGDYDLDSLLVQQGNFVARLLGQEHMATFRPPEVGLLIVNGRILDIPRDYQMDAEDFCLLLSQEHRAHIDLVRQIVGRSVPRSLTATDTTRISDMYMLSTSLLAWRRSEYGVRREEAEILKVLEFTKSAVSISGHGTVAFEAVLDPLSKDAQRVISLINVIKETLTSSVTVRIVLNPINTLHYLPLSSYYRYAVPLAPISIHPRAYFTGLPLKEKYTAHLDIPEAWLVTTTATQYDLDHLSLEELPDGFNLVEAEFQVEALLVTGHCVDINSNEHPRGLQLTLKNPSERAGTIVMSTLGYFQLPAAPGVWSLELRPDQSASNYYMVPNDEFGKYAQKYVYQQPTQDRGVEFMSNHAELYVASWKGISLNLYVKRRPEMESQDVLSGIDHPASLETERKSRITNVQLYVPSVKLNGRFSFSSILASFLGRWKLHTFADTGPSDSLKKLTNSDMPRSRIAENASRDLTLAEACHGEKIHIFSVASGYLYERLIKVMMLSVRRNTKNPIKFWFVKNWLSPRFKQYLPHFASRYRFEYELVTYKWPTWLQKQTDKQRIIWAYKLLFLDVIFPLSLEKIIFVDADQVVRADIKELWEVDLHGAPYAYTPFCDDNKVMDGFRFWKQGFWERHLDGKPYHISALYVVDLKRFRQLAAGDTLRVIYENLSKDPNSLANLDQDLPNYAQHQVPIFSLPQQWLWCESWCGNQTKLSAKTIDLCNNPMTKEPKLKGAVRIIAEWSSLDNELQQHTLEVEQLMSNISGSKSNWV</sequence>
<feature type="signal peptide" evidence="6">
    <location>
        <begin position="1"/>
        <end position="20"/>
    </location>
</feature>
<dbReference type="InterPro" id="IPR009448">
    <property type="entry name" value="UDP-g_GGtrans"/>
</dbReference>
<dbReference type="CDD" id="cd06432">
    <property type="entry name" value="GT8_HUGT1_C_like"/>
    <property type="match status" value="1"/>
</dbReference>
<evidence type="ECO:0000256" key="5">
    <source>
        <dbReference type="ARBA" id="ARBA00023180"/>
    </source>
</evidence>
<dbReference type="STRING" id="296587.C1FE59"/>
<comment type="subcellular location">
    <subcellularLocation>
        <location evidence="2">Endoplasmic reticulum lumen</location>
    </subcellularLocation>
</comment>
<dbReference type="eggNOG" id="KOG1879">
    <property type="taxonomic scope" value="Eukaryota"/>
</dbReference>
<dbReference type="Pfam" id="PF06427">
    <property type="entry name" value="UDP-g_GGTase"/>
    <property type="match status" value="1"/>
</dbReference>
<dbReference type="FunCoup" id="C1FE59">
    <property type="interactions" value="1889"/>
</dbReference>
<evidence type="ECO:0000256" key="2">
    <source>
        <dbReference type="ARBA" id="ARBA00004319"/>
    </source>
</evidence>
<dbReference type="Pfam" id="PF18402">
    <property type="entry name" value="Thioredoxin_14"/>
    <property type="match status" value="1"/>
</dbReference>
<feature type="domain" description="UGGT thioredoxin-like" evidence="7">
    <location>
        <begin position="38"/>
        <end position="244"/>
    </location>
</feature>
<dbReference type="Pfam" id="PF18404">
    <property type="entry name" value="Glyco_transf_24"/>
    <property type="match status" value="1"/>
</dbReference>
<dbReference type="Gene3D" id="3.90.550.10">
    <property type="entry name" value="Spore Coat Polysaccharide Biosynthesis Protein SpsA, Chain A"/>
    <property type="match status" value="1"/>
</dbReference>
<dbReference type="PANTHER" id="PTHR11226:SF0">
    <property type="entry name" value="UDP-GLUCOSE:GLYCOPROTEIN GLUCOSYLTRANSFERASE"/>
    <property type="match status" value="1"/>
</dbReference>
<dbReference type="EMBL" id="CP001574">
    <property type="protein sequence ID" value="ACO68905.1"/>
    <property type="molecule type" value="Genomic_DNA"/>
</dbReference>
<keyword evidence="5" id="KW-0325">Glycoprotein</keyword>
<evidence type="ECO:0000256" key="6">
    <source>
        <dbReference type="SAM" id="SignalP"/>
    </source>
</evidence>
<feature type="domain" description="UGGT thioredoxin-like" evidence="8">
    <location>
        <begin position="336"/>
        <end position="455"/>
    </location>
</feature>
<feature type="domain" description="Glucosyltransferase 24 catalytic" evidence="10">
    <location>
        <begin position="1376"/>
        <end position="1642"/>
    </location>
</feature>
<dbReference type="Proteomes" id="UP000002009">
    <property type="component" value="Chromosome 1"/>
</dbReference>
<dbReference type="Pfam" id="PF18401">
    <property type="entry name" value="Thioredoxin_13"/>
    <property type="match status" value="1"/>
</dbReference>
<dbReference type="InterPro" id="IPR040693">
    <property type="entry name" value="UGGT_TRXL_1"/>
</dbReference>
<evidence type="ECO:0000313" key="12">
    <source>
        <dbReference type="Proteomes" id="UP000002009"/>
    </source>
</evidence>
<evidence type="ECO:0000259" key="9">
    <source>
        <dbReference type="Pfam" id="PF18402"/>
    </source>
</evidence>
<reference evidence="11 12" key="1">
    <citation type="journal article" date="2009" name="Science">
        <title>Green evolution and dynamic adaptations revealed by genomes of the marine picoeukaryotes Micromonas.</title>
        <authorList>
            <person name="Worden A.Z."/>
            <person name="Lee J.H."/>
            <person name="Mock T."/>
            <person name="Rouze P."/>
            <person name="Simmons M.P."/>
            <person name="Aerts A.L."/>
            <person name="Allen A.E."/>
            <person name="Cuvelier M.L."/>
            <person name="Derelle E."/>
            <person name="Everett M.V."/>
            <person name="Foulon E."/>
            <person name="Grimwood J."/>
            <person name="Gundlach H."/>
            <person name="Henrissat B."/>
            <person name="Napoli C."/>
            <person name="McDonald S.M."/>
            <person name="Parker M.S."/>
            <person name="Rombauts S."/>
            <person name="Salamov A."/>
            <person name="Von Dassow P."/>
            <person name="Badger J.H."/>
            <person name="Coutinho P.M."/>
            <person name="Demir E."/>
            <person name="Dubchak I."/>
            <person name="Gentemann C."/>
            <person name="Eikrem W."/>
            <person name="Gready J.E."/>
            <person name="John U."/>
            <person name="Lanier W."/>
            <person name="Lindquist E.A."/>
            <person name="Lucas S."/>
            <person name="Mayer K.F."/>
            <person name="Moreau H."/>
            <person name="Not F."/>
            <person name="Otillar R."/>
            <person name="Panaud O."/>
            <person name="Pangilinan J."/>
            <person name="Paulsen I."/>
            <person name="Piegu B."/>
            <person name="Poliakov A."/>
            <person name="Robbens S."/>
            <person name="Schmutz J."/>
            <person name="Toulza E."/>
            <person name="Wyss T."/>
            <person name="Zelensky A."/>
            <person name="Zhou K."/>
            <person name="Armbrust E.V."/>
            <person name="Bhattacharya D."/>
            <person name="Goodenough U.W."/>
            <person name="Van de Peer Y."/>
            <person name="Grigoriev I.V."/>
        </authorList>
    </citation>
    <scope>NUCLEOTIDE SEQUENCE [LARGE SCALE GENOMIC DNA]</scope>
    <source>
        <strain evidence="12">RCC299 / NOUM17</strain>
    </source>
</reference>
<evidence type="ECO:0000313" key="11">
    <source>
        <dbReference type="EMBL" id="ACO68905.1"/>
    </source>
</evidence>
<dbReference type="CAZy" id="GT24">
    <property type="family name" value="Glycosyltransferase Family 24"/>
</dbReference>
<feature type="domain" description="UGGT thioredoxin-like" evidence="9">
    <location>
        <begin position="475"/>
        <end position="792"/>
    </location>
</feature>
<dbReference type="GO" id="GO:0005788">
    <property type="term" value="C:endoplasmic reticulum lumen"/>
    <property type="evidence" value="ECO:0007669"/>
    <property type="project" value="UniProtKB-SubCell"/>
</dbReference>
<dbReference type="GO" id="GO:0018279">
    <property type="term" value="P:protein N-linked glycosylation via asparagine"/>
    <property type="evidence" value="ECO:0007669"/>
    <property type="project" value="TreeGrafter"/>
</dbReference>
<dbReference type="SUPFAM" id="SSF53448">
    <property type="entry name" value="Nucleotide-diphospho-sugar transferases"/>
    <property type="match status" value="1"/>
</dbReference>
<dbReference type="GeneID" id="8250176"/>
<dbReference type="OrthoDB" id="27683at2759"/>
<dbReference type="GO" id="GO:0003980">
    <property type="term" value="F:UDP-glucose:glycoprotein glucosyltransferase activity"/>
    <property type="evidence" value="ECO:0007669"/>
    <property type="project" value="InterPro"/>
</dbReference>
<organism evidence="11 12">
    <name type="scientific">Micromonas commoda (strain RCC299 / NOUM17 / CCMP2709)</name>
    <name type="common">Picoplanktonic green alga</name>
    <dbReference type="NCBI Taxonomy" id="296587"/>
    <lineage>
        <taxon>Eukaryota</taxon>
        <taxon>Viridiplantae</taxon>
        <taxon>Chlorophyta</taxon>
        <taxon>Mamiellophyceae</taxon>
        <taxon>Mamiellales</taxon>
        <taxon>Mamiellaceae</taxon>
        <taxon>Micromonas</taxon>
    </lineage>
</organism>
<keyword evidence="12" id="KW-1185">Reference proteome</keyword>
<proteinExistence type="predicted"/>
<dbReference type="InParanoid" id="C1FE59"/>